<keyword evidence="4 6" id="KW-1133">Transmembrane helix</keyword>
<dbReference type="PANTHER" id="PTHR32322:SF18">
    <property type="entry name" value="S-ADENOSYLMETHIONINE_S-ADENOSYLHOMOCYSTEINE TRANSPORTER"/>
    <property type="match status" value="1"/>
</dbReference>
<reference evidence="8" key="1">
    <citation type="submission" date="2018-05" db="EMBL/GenBank/DDBJ databases">
        <authorList>
            <person name="Lanie J.A."/>
            <person name="Ng W.-L."/>
            <person name="Kazmierczak K.M."/>
            <person name="Andrzejewski T.M."/>
            <person name="Davidsen T.M."/>
            <person name="Wayne K.J."/>
            <person name="Tettelin H."/>
            <person name="Glass J.I."/>
            <person name="Rusch D."/>
            <person name="Podicherti R."/>
            <person name="Tsui H.-C.T."/>
            <person name="Winkler M.E."/>
        </authorList>
    </citation>
    <scope>NUCLEOTIDE SEQUENCE</scope>
</reference>
<evidence type="ECO:0000259" key="7">
    <source>
        <dbReference type="Pfam" id="PF00892"/>
    </source>
</evidence>
<dbReference type="EMBL" id="UINC01134277">
    <property type="protein sequence ID" value="SVD17722.1"/>
    <property type="molecule type" value="Genomic_DNA"/>
</dbReference>
<dbReference type="InterPro" id="IPR000620">
    <property type="entry name" value="EamA_dom"/>
</dbReference>
<feature type="non-terminal residue" evidence="8">
    <location>
        <position position="139"/>
    </location>
</feature>
<feature type="transmembrane region" description="Helical" evidence="6">
    <location>
        <begin position="99"/>
        <end position="118"/>
    </location>
</feature>
<keyword evidence="2" id="KW-1003">Cell membrane</keyword>
<accession>A0A382T7D7</accession>
<evidence type="ECO:0000313" key="8">
    <source>
        <dbReference type="EMBL" id="SVD17722.1"/>
    </source>
</evidence>
<gene>
    <name evidence="8" type="ORF">METZ01_LOCUS370576</name>
</gene>
<keyword evidence="3 6" id="KW-0812">Transmembrane</keyword>
<evidence type="ECO:0000256" key="6">
    <source>
        <dbReference type="SAM" id="Phobius"/>
    </source>
</evidence>
<dbReference type="InterPro" id="IPR050638">
    <property type="entry name" value="AA-Vitamin_Transporters"/>
</dbReference>
<evidence type="ECO:0000256" key="4">
    <source>
        <dbReference type="ARBA" id="ARBA00022989"/>
    </source>
</evidence>
<evidence type="ECO:0000256" key="1">
    <source>
        <dbReference type="ARBA" id="ARBA00004651"/>
    </source>
</evidence>
<feature type="domain" description="EamA" evidence="7">
    <location>
        <begin position="11"/>
        <end position="139"/>
    </location>
</feature>
<dbReference type="Pfam" id="PF00892">
    <property type="entry name" value="EamA"/>
    <property type="match status" value="1"/>
</dbReference>
<sequence length="139" mass="15590">MLKNLLSNNLLLLIILSAIWGSAFIAIKISVESIHPVSVASFRLLIGALFLYFFCIFKGYRFSLSKKNILLIIIIGLIGNFIPFFLISWSEQYIQSNTAGLLLSVAPIFTLILSHYFTKDDRFTLLKFISIIVGSIGVL</sequence>
<dbReference type="PANTHER" id="PTHR32322">
    <property type="entry name" value="INNER MEMBRANE TRANSPORTER"/>
    <property type="match status" value="1"/>
</dbReference>
<dbReference type="InterPro" id="IPR037185">
    <property type="entry name" value="EmrE-like"/>
</dbReference>
<dbReference type="SUPFAM" id="SSF103481">
    <property type="entry name" value="Multidrug resistance efflux transporter EmrE"/>
    <property type="match status" value="1"/>
</dbReference>
<proteinExistence type="predicted"/>
<feature type="transmembrane region" description="Helical" evidence="6">
    <location>
        <begin position="37"/>
        <end position="57"/>
    </location>
</feature>
<feature type="transmembrane region" description="Helical" evidence="6">
    <location>
        <begin position="12"/>
        <end position="31"/>
    </location>
</feature>
<organism evidence="8">
    <name type="scientific">marine metagenome</name>
    <dbReference type="NCBI Taxonomy" id="408172"/>
    <lineage>
        <taxon>unclassified sequences</taxon>
        <taxon>metagenomes</taxon>
        <taxon>ecological metagenomes</taxon>
    </lineage>
</organism>
<evidence type="ECO:0000256" key="2">
    <source>
        <dbReference type="ARBA" id="ARBA00022475"/>
    </source>
</evidence>
<evidence type="ECO:0000256" key="3">
    <source>
        <dbReference type="ARBA" id="ARBA00022692"/>
    </source>
</evidence>
<feature type="transmembrane region" description="Helical" evidence="6">
    <location>
        <begin position="69"/>
        <end position="87"/>
    </location>
</feature>
<dbReference type="GO" id="GO:0005886">
    <property type="term" value="C:plasma membrane"/>
    <property type="evidence" value="ECO:0007669"/>
    <property type="project" value="UniProtKB-SubCell"/>
</dbReference>
<protein>
    <recommendedName>
        <fullName evidence="7">EamA domain-containing protein</fullName>
    </recommendedName>
</protein>
<name>A0A382T7D7_9ZZZZ</name>
<evidence type="ECO:0000256" key="5">
    <source>
        <dbReference type="ARBA" id="ARBA00023136"/>
    </source>
</evidence>
<dbReference type="AlphaFoldDB" id="A0A382T7D7"/>
<comment type="subcellular location">
    <subcellularLocation>
        <location evidence="1">Cell membrane</location>
        <topology evidence="1">Multi-pass membrane protein</topology>
    </subcellularLocation>
</comment>
<keyword evidence="5 6" id="KW-0472">Membrane</keyword>